<dbReference type="InterPro" id="IPR012337">
    <property type="entry name" value="RNaseH-like_sf"/>
</dbReference>
<proteinExistence type="predicted"/>
<gene>
    <name evidence="6" type="ORF">INT48_006894</name>
</gene>
<evidence type="ECO:0000256" key="4">
    <source>
        <dbReference type="ARBA" id="ARBA00022833"/>
    </source>
</evidence>
<keyword evidence="2" id="KW-0479">Metal-binding</keyword>
<evidence type="ECO:0000313" key="6">
    <source>
        <dbReference type="EMBL" id="KAG2228607.1"/>
    </source>
</evidence>
<dbReference type="Proteomes" id="UP000613177">
    <property type="component" value="Unassembled WGS sequence"/>
</dbReference>
<dbReference type="PANTHER" id="PTHR46481">
    <property type="entry name" value="ZINC FINGER BED DOMAIN-CONTAINING PROTEIN 4"/>
    <property type="match status" value="1"/>
</dbReference>
<name>A0A8H7VRF6_9FUNG</name>
<accession>A0A8H7VRF6</accession>
<dbReference type="PANTHER" id="PTHR46481:SF10">
    <property type="entry name" value="ZINC FINGER BED DOMAIN-CONTAINING PROTEIN 39"/>
    <property type="match status" value="1"/>
</dbReference>
<keyword evidence="4" id="KW-0862">Zinc</keyword>
<keyword evidence="7" id="KW-1185">Reference proteome</keyword>
<comment type="caution">
    <text evidence="6">The sequence shown here is derived from an EMBL/GenBank/DDBJ whole genome shotgun (WGS) entry which is preliminary data.</text>
</comment>
<evidence type="ECO:0000313" key="7">
    <source>
        <dbReference type="Proteomes" id="UP000613177"/>
    </source>
</evidence>
<dbReference type="GO" id="GO:0008270">
    <property type="term" value="F:zinc ion binding"/>
    <property type="evidence" value="ECO:0007669"/>
    <property type="project" value="UniProtKB-KW"/>
</dbReference>
<comment type="subcellular location">
    <subcellularLocation>
        <location evidence="1">Nucleus</location>
    </subcellularLocation>
</comment>
<reference evidence="6" key="1">
    <citation type="submission" date="2021-01" db="EMBL/GenBank/DDBJ databases">
        <title>Metabolic potential, ecology and presence of endohyphal bacteria is reflected in genomic diversity of Mucoromycotina.</title>
        <authorList>
            <person name="Muszewska A."/>
            <person name="Okrasinska A."/>
            <person name="Steczkiewicz K."/>
            <person name="Drgas O."/>
            <person name="Orlowska M."/>
            <person name="Perlinska-Lenart U."/>
            <person name="Aleksandrzak-Piekarczyk T."/>
            <person name="Szatraj K."/>
            <person name="Zielenkiewicz U."/>
            <person name="Pilsyk S."/>
            <person name="Malc E."/>
            <person name="Mieczkowski P."/>
            <person name="Kruszewska J.S."/>
            <person name="Biernat P."/>
            <person name="Pawlowska J."/>
        </authorList>
    </citation>
    <scope>NUCLEOTIDE SEQUENCE</scope>
    <source>
        <strain evidence="6">WA0000018081</strain>
    </source>
</reference>
<dbReference type="SUPFAM" id="SSF53098">
    <property type="entry name" value="Ribonuclease H-like"/>
    <property type="match status" value="1"/>
</dbReference>
<organism evidence="6 7">
    <name type="scientific">Thamnidium elegans</name>
    <dbReference type="NCBI Taxonomy" id="101142"/>
    <lineage>
        <taxon>Eukaryota</taxon>
        <taxon>Fungi</taxon>
        <taxon>Fungi incertae sedis</taxon>
        <taxon>Mucoromycota</taxon>
        <taxon>Mucoromycotina</taxon>
        <taxon>Mucoromycetes</taxon>
        <taxon>Mucorales</taxon>
        <taxon>Mucorineae</taxon>
        <taxon>Mucoraceae</taxon>
        <taxon>Thamnidium</taxon>
    </lineage>
</organism>
<keyword evidence="3" id="KW-0863">Zinc-finger</keyword>
<sequence length="314" mass="36004">MGITAHFIDQEWEPQQITIALKHMKNTSHAGSDLGRLFIDILEDYEIKSNLFCLITDNASNNGKLADYLEETAERDSSSTFKRNKNLISCLSHVINIVCHDLIDKGLQSKAPTEDVNMEKFMKDAYRLTINSEDDLRQDCSLNNAQIEYIMNIQKILTKFENITSWLSSQQYTTINKTTVLYNNLFTRLEKFQQKTPSLSAAIDLTMTKLSKYYSRTDLTDVYACATMVDPSLKFSYWYVDIFSRAIIILIEQDWETNIIEAQISQCKRSFSLFLTDYYAHELSTSDSSEALAFRVGTGKPTVSSSLVVIQHEY</sequence>
<dbReference type="EMBL" id="JAEPRE010000401">
    <property type="protein sequence ID" value="KAG2228607.1"/>
    <property type="molecule type" value="Genomic_DNA"/>
</dbReference>
<protein>
    <recommendedName>
        <fullName evidence="8">Transposase</fullName>
    </recommendedName>
</protein>
<dbReference type="GO" id="GO:0005634">
    <property type="term" value="C:nucleus"/>
    <property type="evidence" value="ECO:0007669"/>
    <property type="project" value="UniProtKB-SubCell"/>
</dbReference>
<evidence type="ECO:0000256" key="1">
    <source>
        <dbReference type="ARBA" id="ARBA00004123"/>
    </source>
</evidence>
<evidence type="ECO:0008006" key="8">
    <source>
        <dbReference type="Google" id="ProtNLM"/>
    </source>
</evidence>
<dbReference type="InterPro" id="IPR052035">
    <property type="entry name" value="ZnF_BED_domain_contain"/>
</dbReference>
<keyword evidence="5" id="KW-0539">Nucleus</keyword>
<dbReference type="AlphaFoldDB" id="A0A8H7VRF6"/>
<evidence type="ECO:0000256" key="5">
    <source>
        <dbReference type="ARBA" id="ARBA00023242"/>
    </source>
</evidence>
<evidence type="ECO:0000256" key="3">
    <source>
        <dbReference type="ARBA" id="ARBA00022771"/>
    </source>
</evidence>
<evidence type="ECO:0000256" key="2">
    <source>
        <dbReference type="ARBA" id="ARBA00022723"/>
    </source>
</evidence>